<feature type="domain" description="RRM" evidence="4">
    <location>
        <begin position="281"/>
        <end position="354"/>
    </location>
</feature>
<dbReference type="AlphaFoldDB" id="A0A0M4EW77"/>
<accession>A0A0M4EW77</accession>
<proteinExistence type="predicted"/>
<evidence type="ECO:0000256" key="2">
    <source>
        <dbReference type="PROSITE-ProRule" id="PRU00176"/>
    </source>
</evidence>
<keyword evidence="1 2" id="KW-0694">RNA-binding</keyword>
<evidence type="ECO:0000259" key="4">
    <source>
        <dbReference type="PROSITE" id="PS50102"/>
    </source>
</evidence>
<dbReference type="SUPFAM" id="SSF54928">
    <property type="entry name" value="RNA-binding domain, RBD"/>
    <property type="match status" value="1"/>
</dbReference>
<dbReference type="EMBL" id="CP012524">
    <property type="protein sequence ID" value="ALC42007.1"/>
    <property type="molecule type" value="Genomic_DNA"/>
</dbReference>
<dbReference type="SMART" id="SM00360">
    <property type="entry name" value="RRM"/>
    <property type="match status" value="1"/>
</dbReference>
<dbReference type="Gene3D" id="3.30.70.330">
    <property type="match status" value="1"/>
</dbReference>
<dbReference type="STRING" id="30019.A0A0M4EW77"/>
<keyword evidence="3" id="KW-0175">Coiled coil</keyword>
<dbReference type="InterPro" id="IPR035979">
    <property type="entry name" value="RBD_domain_sf"/>
</dbReference>
<protein>
    <submittedName>
        <fullName evidence="5">Pof</fullName>
    </submittedName>
</protein>
<evidence type="ECO:0000313" key="6">
    <source>
        <dbReference type="Proteomes" id="UP000494163"/>
    </source>
</evidence>
<evidence type="ECO:0000256" key="1">
    <source>
        <dbReference type="ARBA" id="ARBA00022884"/>
    </source>
</evidence>
<dbReference type="CDD" id="cd00590">
    <property type="entry name" value="RRM_SF"/>
    <property type="match status" value="1"/>
</dbReference>
<organism evidence="5 6">
    <name type="scientific">Drosophila busckii</name>
    <name type="common">Fruit fly</name>
    <dbReference type="NCBI Taxonomy" id="30019"/>
    <lineage>
        <taxon>Eukaryota</taxon>
        <taxon>Metazoa</taxon>
        <taxon>Ecdysozoa</taxon>
        <taxon>Arthropoda</taxon>
        <taxon>Hexapoda</taxon>
        <taxon>Insecta</taxon>
        <taxon>Pterygota</taxon>
        <taxon>Neoptera</taxon>
        <taxon>Endopterygota</taxon>
        <taxon>Diptera</taxon>
        <taxon>Brachycera</taxon>
        <taxon>Muscomorpha</taxon>
        <taxon>Ephydroidea</taxon>
        <taxon>Drosophilidae</taxon>
        <taxon>Drosophila</taxon>
    </lineage>
</organism>
<dbReference type="OMA" id="MEDPIKC"/>
<feature type="coiled-coil region" evidence="3">
    <location>
        <begin position="426"/>
        <end position="453"/>
    </location>
</feature>
<evidence type="ECO:0000313" key="5">
    <source>
        <dbReference type="EMBL" id="ALC42007.1"/>
    </source>
</evidence>
<feature type="non-terminal residue" evidence="5">
    <location>
        <position position="1"/>
    </location>
</feature>
<dbReference type="InterPro" id="IPR000504">
    <property type="entry name" value="RRM_dom"/>
</dbReference>
<evidence type="ECO:0000256" key="3">
    <source>
        <dbReference type="SAM" id="Coils"/>
    </source>
</evidence>
<dbReference type="InterPro" id="IPR012677">
    <property type="entry name" value="Nucleotide-bd_a/b_plait_sf"/>
</dbReference>
<dbReference type="Proteomes" id="UP000494163">
    <property type="component" value="Chromosome 2R"/>
</dbReference>
<dbReference type="PROSITE" id="PS50102">
    <property type="entry name" value="RRM"/>
    <property type="match status" value="1"/>
</dbReference>
<dbReference type="GO" id="GO:0003723">
    <property type="term" value="F:RNA binding"/>
    <property type="evidence" value="ECO:0007669"/>
    <property type="project" value="UniProtKB-UniRule"/>
</dbReference>
<name>A0A0M4EW77_DROBS</name>
<dbReference type="OrthoDB" id="4726at2759"/>
<reference evidence="5 6" key="1">
    <citation type="submission" date="2015-08" db="EMBL/GenBank/DDBJ databases">
        <title>Ancestral chromatin configuration constrains chromatin evolution on differentiating sex chromosomes in Drosophila.</title>
        <authorList>
            <person name="Zhou Q."/>
            <person name="Bachtrog D."/>
        </authorList>
    </citation>
    <scope>NUCLEOTIDE SEQUENCE [LARGE SCALE GENOMIC DNA]</scope>
    <source>
        <tissue evidence="5">Whole larvae</tissue>
    </source>
</reference>
<sequence>HTYFVIYCIVSCVQSITHFNCCSTLGFIQFYTKDMDLKLLAVSQKTGLGDGPDAKRVIHQNENNEDKDQELHMDAAVAQSDPAEDKDTDKDSDFMSMVVERGSLLPSNHVPAYTGNGCESTYLPQQAPAGGQLLPWIPFTGAPPNDVATQFEDKTIELKLNRKNIKLNRKEQYQVRRQNALRALALERELSTKTSPTPTLLIRFPDPEIKLSTVTDLSQSIRDVVFPVSMAQRYCMVHLKPDVDIERTIEDIKRMRFGQGRLHAELKTFTDDEQADCIDPCSLYVSNIPFNMNAAEIKAFLNSMRVDIGVMKRQKRARYAFVRYPTAELAMEAFRTLTSKTLQNRILTVRYRRLRKRMGPSTSGSPGGTSSQTIDTIVTDEDTAECSVISPPPAESITISDSEEHCSNDSVGSICIEHKQMGKGKLNEFNKKFQKLQRQMAEQAALIKNLQESVVGRVKIEAQSDLTTDKSSMVPRSISPCSSYEIKMANDYLGVAQSTLNTVSPHSSKAPKLPIDGMESAVKCNKQQTIVLAGCFQALDVAAALGLIPPPIQTLKLPIKLSQSKY</sequence>
<dbReference type="Pfam" id="PF00076">
    <property type="entry name" value="RRM_1"/>
    <property type="match status" value="1"/>
</dbReference>
<gene>
    <name evidence="5" type="ORF">Dbus_chr2Rg1586</name>
</gene>
<keyword evidence="6" id="KW-1185">Reference proteome</keyword>
<dbReference type="SMR" id="A0A0M4EW77"/>